<feature type="region of interest" description="Disordered" evidence="1">
    <location>
        <begin position="302"/>
        <end position="386"/>
    </location>
</feature>
<dbReference type="Proteomes" id="UP000774617">
    <property type="component" value="Unassembled WGS sequence"/>
</dbReference>
<evidence type="ECO:0000256" key="1">
    <source>
        <dbReference type="SAM" id="MobiDB-lite"/>
    </source>
</evidence>
<proteinExistence type="predicted"/>
<reference evidence="2 3" key="1">
    <citation type="journal article" date="2021" name="Nat. Commun.">
        <title>Genetic determinants of endophytism in the Arabidopsis root mycobiome.</title>
        <authorList>
            <person name="Mesny F."/>
            <person name="Miyauchi S."/>
            <person name="Thiergart T."/>
            <person name="Pickel B."/>
            <person name="Atanasova L."/>
            <person name="Karlsson M."/>
            <person name="Huettel B."/>
            <person name="Barry K.W."/>
            <person name="Haridas S."/>
            <person name="Chen C."/>
            <person name="Bauer D."/>
            <person name="Andreopoulos W."/>
            <person name="Pangilinan J."/>
            <person name="LaButti K."/>
            <person name="Riley R."/>
            <person name="Lipzen A."/>
            <person name="Clum A."/>
            <person name="Drula E."/>
            <person name="Henrissat B."/>
            <person name="Kohler A."/>
            <person name="Grigoriev I.V."/>
            <person name="Martin F.M."/>
            <person name="Hacquard S."/>
        </authorList>
    </citation>
    <scope>NUCLEOTIDE SEQUENCE [LARGE SCALE GENOMIC DNA]</scope>
    <source>
        <strain evidence="2 3">MPI-SDFR-AT-0080</strain>
    </source>
</reference>
<organism evidence="2 3">
    <name type="scientific">Macrophomina phaseolina</name>
    <dbReference type="NCBI Taxonomy" id="35725"/>
    <lineage>
        <taxon>Eukaryota</taxon>
        <taxon>Fungi</taxon>
        <taxon>Dikarya</taxon>
        <taxon>Ascomycota</taxon>
        <taxon>Pezizomycotina</taxon>
        <taxon>Dothideomycetes</taxon>
        <taxon>Dothideomycetes incertae sedis</taxon>
        <taxon>Botryosphaeriales</taxon>
        <taxon>Botryosphaeriaceae</taxon>
        <taxon>Macrophomina</taxon>
    </lineage>
</organism>
<sequence length="562" mass="60682">MRAGAWGAAWSEMERVDVEVAPWVGKAVLRRVRERLDEEEREREAEEERAEEERKREVREAEERIRARVEKEAEGRLARAAREAEEEKLRLIGSAVLSAAAERKMAEENRRDAVRDAVREERKRVRDEAARKRAEMEAAKRDIPLGVLLKKSLYIAATDPRNILILVLSALVVFLSMQAAAPGLQSSGLGVAYFDMPMVDNFTVAPVYPPREVVHSTTTTATTTATYTAFILETIAALPTATAAPSKGQSTLEPEIPTEQSHFDGTQQLKNTIFAASIQILDSAFEKMSAIVSSAAQAEQKASGSPLIPMPAPGSPDDEEAGVDRERSAGEDSGRSPVGEAENLTAELPNVETMVPSGDNPDTRSAPALADQHSLSTTNEVTEAMDTSTEAVGEQMTESAAAASFSPMADIRITLAADNEQVSIHRTHPAQIFTSADSLCPAGDEDHEDAPMAGVGSDVDGQSTRYQPATDYFSLAPTCPAEAHGETPMEVDDDDADEDAAEAFMEAVVLEGSTEEIVVEQVEGAELAEHVVQLPNEVESPAEEAFQGDSNVEEEIAVVLDV</sequence>
<comment type="caution">
    <text evidence="2">The sequence shown here is derived from an EMBL/GenBank/DDBJ whole genome shotgun (WGS) entry which is preliminary data.</text>
</comment>
<feature type="compositionally biased region" description="Basic and acidic residues" evidence="1">
    <location>
        <begin position="322"/>
        <end position="334"/>
    </location>
</feature>
<name>A0ABQ8G4V6_9PEZI</name>
<evidence type="ECO:0000313" key="2">
    <source>
        <dbReference type="EMBL" id="KAH7044674.1"/>
    </source>
</evidence>
<feature type="compositionally biased region" description="Polar residues" evidence="1">
    <location>
        <begin position="373"/>
        <end position="386"/>
    </location>
</feature>
<accession>A0ABQ8G4V6</accession>
<evidence type="ECO:0000313" key="3">
    <source>
        <dbReference type="Proteomes" id="UP000774617"/>
    </source>
</evidence>
<protein>
    <submittedName>
        <fullName evidence="2">Uncharacterized protein</fullName>
    </submittedName>
</protein>
<gene>
    <name evidence="2" type="ORF">B0J12DRAFT_671036</name>
</gene>
<keyword evidence="3" id="KW-1185">Reference proteome</keyword>
<dbReference type="EMBL" id="JAGTJR010000020">
    <property type="protein sequence ID" value="KAH7044674.1"/>
    <property type="molecule type" value="Genomic_DNA"/>
</dbReference>
<feature type="region of interest" description="Disordered" evidence="1">
    <location>
        <begin position="35"/>
        <end position="56"/>
    </location>
</feature>